<accession>A0AAF0IUA7</accession>
<dbReference type="InterPro" id="IPR051718">
    <property type="entry name" value="ARF_GTPase-activating"/>
</dbReference>
<dbReference type="GO" id="GO:0005737">
    <property type="term" value="C:cytoplasm"/>
    <property type="evidence" value="ECO:0007669"/>
    <property type="project" value="TreeGrafter"/>
</dbReference>
<keyword evidence="3" id="KW-1185">Reference proteome</keyword>
<dbReference type="Proteomes" id="UP001220961">
    <property type="component" value="Chromosome 2"/>
</dbReference>
<feature type="region of interest" description="Disordered" evidence="1">
    <location>
        <begin position="49"/>
        <end position="173"/>
    </location>
</feature>
<dbReference type="SUPFAM" id="SSF57863">
    <property type="entry name" value="ArfGap/RecO-like zinc finger"/>
    <property type="match status" value="1"/>
</dbReference>
<feature type="compositionally biased region" description="Polar residues" evidence="1">
    <location>
        <begin position="60"/>
        <end position="78"/>
    </location>
</feature>
<reference evidence="2" key="1">
    <citation type="submission" date="2023-03" db="EMBL/GenBank/DDBJ databases">
        <title>Mating type loci evolution in Malassezia.</title>
        <authorList>
            <person name="Coelho M.A."/>
        </authorList>
    </citation>
    <scope>NUCLEOTIDE SEQUENCE</scope>
    <source>
        <strain evidence="2">CBS 10434</strain>
    </source>
</reference>
<organism evidence="2 3">
    <name type="scientific">Malassezia caprae</name>
    <dbReference type="NCBI Taxonomy" id="1381934"/>
    <lineage>
        <taxon>Eukaryota</taxon>
        <taxon>Fungi</taxon>
        <taxon>Dikarya</taxon>
        <taxon>Basidiomycota</taxon>
        <taxon>Ustilaginomycotina</taxon>
        <taxon>Malasseziomycetes</taxon>
        <taxon>Malasseziales</taxon>
        <taxon>Malasseziaceae</taxon>
        <taxon>Malassezia</taxon>
    </lineage>
</organism>
<feature type="compositionally biased region" description="Polar residues" evidence="1">
    <location>
        <begin position="153"/>
        <end position="173"/>
    </location>
</feature>
<evidence type="ECO:0000313" key="2">
    <source>
        <dbReference type="EMBL" id="WFD18531.1"/>
    </source>
</evidence>
<evidence type="ECO:0000256" key="1">
    <source>
        <dbReference type="SAM" id="MobiDB-lite"/>
    </source>
</evidence>
<feature type="compositionally biased region" description="Low complexity" evidence="1">
    <location>
        <begin position="205"/>
        <end position="232"/>
    </location>
</feature>
<dbReference type="InterPro" id="IPR038508">
    <property type="entry name" value="ArfGAP_dom_sf"/>
</dbReference>
<proteinExistence type="predicted"/>
<gene>
    <name evidence="2" type="primary">AGE2</name>
    <name evidence="2" type="ORF">MCAP1_000735</name>
</gene>
<dbReference type="AlphaFoldDB" id="A0AAF0IUA7"/>
<dbReference type="Gene3D" id="1.10.220.150">
    <property type="entry name" value="Arf GTPase activating protein"/>
    <property type="match status" value="1"/>
</dbReference>
<dbReference type="PANTHER" id="PTHR45705">
    <property type="entry name" value="FI20236P1"/>
    <property type="match status" value="1"/>
</dbReference>
<dbReference type="EMBL" id="CP119909">
    <property type="protein sequence ID" value="WFD18531.1"/>
    <property type="molecule type" value="Genomic_DNA"/>
</dbReference>
<name>A0AAF0IUA7_9BASI</name>
<sequence length="273" mass="28853">MESIQKWGNKRANAYWEAHLKPGHAPPDHKVESFIRSKYESRRWAMDIPIPQDPSVLDQGASSAPTITQTPAATSTRATVAPSPRPAASQPTSNALLDLLGDDDTTPKVPPAKTAATTLNKAPASTAASTSRTVTTGSTGASSSLFELDWDDPTSNAPSTLTQQPSSAYNMSSGMRAKNEILSLFSAPPPSKVNANDSLFTAMTSAQDSGLSSQLDQLSLGVSSPATSTSRAPPIPPANDLFNTQDIWGSKEPPKKTPSRADDAFADIWGDFK</sequence>
<feature type="compositionally biased region" description="Basic and acidic residues" evidence="1">
    <location>
        <begin position="252"/>
        <end position="263"/>
    </location>
</feature>
<protein>
    <submittedName>
        <fullName evidence="2">ARF GAP with effector function(S)</fullName>
    </submittedName>
</protein>
<feature type="region of interest" description="Disordered" evidence="1">
    <location>
        <begin position="205"/>
        <end position="263"/>
    </location>
</feature>
<dbReference type="InterPro" id="IPR037278">
    <property type="entry name" value="ARFGAP/RecO"/>
</dbReference>
<dbReference type="PANTHER" id="PTHR45705:SF14">
    <property type="entry name" value="ARF-GAP DOMAIN-CONTAINING PROTEIN"/>
    <property type="match status" value="1"/>
</dbReference>
<dbReference type="GO" id="GO:0005096">
    <property type="term" value="F:GTPase activator activity"/>
    <property type="evidence" value="ECO:0007669"/>
    <property type="project" value="TreeGrafter"/>
</dbReference>
<feature type="compositionally biased region" description="Low complexity" evidence="1">
    <location>
        <begin position="124"/>
        <end position="144"/>
    </location>
</feature>
<evidence type="ECO:0000313" key="3">
    <source>
        <dbReference type="Proteomes" id="UP001220961"/>
    </source>
</evidence>